<dbReference type="AlphaFoldDB" id="A0A7J7DNJ4"/>
<organism evidence="3 4">
    <name type="scientific">Tripterygium wilfordii</name>
    <name type="common">Thunder God vine</name>
    <dbReference type="NCBI Taxonomy" id="458696"/>
    <lineage>
        <taxon>Eukaryota</taxon>
        <taxon>Viridiplantae</taxon>
        <taxon>Streptophyta</taxon>
        <taxon>Embryophyta</taxon>
        <taxon>Tracheophyta</taxon>
        <taxon>Spermatophyta</taxon>
        <taxon>Magnoliopsida</taxon>
        <taxon>eudicotyledons</taxon>
        <taxon>Gunneridae</taxon>
        <taxon>Pentapetalae</taxon>
        <taxon>rosids</taxon>
        <taxon>fabids</taxon>
        <taxon>Celastrales</taxon>
        <taxon>Celastraceae</taxon>
        <taxon>Tripterygium</taxon>
    </lineage>
</organism>
<sequence>MNMKLVALFLVLMMVSSCQAAMPRRALIGGVYGQVQRQHVSKGKAIEGYKNSHVDEYQERSINNHHNIPRQQYGDRSSNTQEGTDENGDDGNG</sequence>
<keyword evidence="4" id="KW-1185">Reference proteome</keyword>
<dbReference type="EMBL" id="JAAARO010000005">
    <property type="protein sequence ID" value="KAF5747877.1"/>
    <property type="molecule type" value="Genomic_DNA"/>
</dbReference>
<feature type="signal peptide" evidence="2">
    <location>
        <begin position="1"/>
        <end position="20"/>
    </location>
</feature>
<keyword evidence="2" id="KW-0732">Signal</keyword>
<dbReference type="Proteomes" id="UP000593562">
    <property type="component" value="Unassembled WGS sequence"/>
</dbReference>
<accession>A0A7J7DNJ4</accession>
<dbReference type="PANTHER" id="PTHR36040:SF3">
    <property type="entry name" value="OS04G0188500 PROTEIN"/>
    <property type="match status" value="1"/>
</dbReference>
<evidence type="ECO:0000313" key="3">
    <source>
        <dbReference type="EMBL" id="KAF5747877.1"/>
    </source>
</evidence>
<reference evidence="3 4" key="1">
    <citation type="journal article" date="2020" name="Nat. Commun.">
        <title>Genome of Tripterygium wilfordii and identification of cytochrome P450 involved in triptolide biosynthesis.</title>
        <authorList>
            <person name="Tu L."/>
            <person name="Su P."/>
            <person name="Zhang Z."/>
            <person name="Gao L."/>
            <person name="Wang J."/>
            <person name="Hu T."/>
            <person name="Zhou J."/>
            <person name="Zhang Y."/>
            <person name="Zhao Y."/>
            <person name="Liu Y."/>
            <person name="Song Y."/>
            <person name="Tong Y."/>
            <person name="Lu Y."/>
            <person name="Yang J."/>
            <person name="Xu C."/>
            <person name="Jia M."/>
            <person name="Peters R.J."/>
            <person name="Huang L."/>
            <person name="Gao W."/>
        </authorList>
    </citation>
    <scope>NUCLEOTIDE SEQUENCE [LARGE SCALE GENOMIC DNA]</scope>
    <source>
        <strain evidence="4">cv. XIE 37</strain>
        <tissue evidence="3">Leaf</tissue>
    </source>
</reference>
<comment type="caution">
    <text evidence="3">The sequence shown here is derived from an EMBL/GenBank/DDBJ whole genome shotgun (WGS) entry which is preliminary data.</text>
</comment>
<dbReference type="PROSITE" id="PS51257">
    <property type="entry name" value="PROKAR_LIPOPROTEIN"/>
    <property type="match status" value="1"/>
</dbReference>
<dbReference type="InParanoid" id="A0A7J7DNJ4"/>
<evidence type="ECO:0000256" key="1">
    <source>
        <dbReference type="SAM" id="MobiDB-lite"/>
    </source>
</evidence>
<dbReference type="PANTHER" id="PTHR36040">
    <property type="entry name" value="OS04G0188500 PROTEIN"/>
    <property type="match status" value="1"/>
</dbReference>
<feature type="chain" id="PRO_5029598522" evidence="2">
    <location>
        <begin position="21"/>
        <end position="93"/>
    </location>
</feature>
<name>A0A7J7DNJ4_TRIWF</name>
<protein>
    <submittedName>
        <fullName evidence="3">Uncharacterized protein</fullName>
    </submittedName>
</protein>
<feature type="compositionally biased region" description="Acidic residues" evidence="1">
    <location>
        <begin position="83"/>
        <end position="93"/>
    </location>
</feature>
<gene>
    <name evidence="3" type="ORF">HS088_TW05G00607</name>
</gene>
<feature type="region of interest" description="Disordered" evidence="1">
    <location>
        <begin position="56"/>
        <end position="93"/>
    </location>
</feature>
<evidence type="ECO:0000256" key="2">
    <source>
        <dbReference type="SAM" id="SignalP"/>
    </source>
</evidence>
<feature type="compositionally biased region" description="Polar residues" evidence="1">
    <location>
        <begin position="60"/>
        <end position="81"/>
    </location>
</feature>
<proteinExistence type="predicted"/>
<evidence type="ECO:0000313" key="4">
    <source>
        <dbReference type="Proteomes" id="UP000593562"/>
    </source>
</evidence>